<comment type="caution">
    <text evidence="4">The sequence shown here is derived from an EMBL/GenBank/DDBJ whole genome shotgun (WGS) entry which is preliminary data.</text>
</comment>
<accession>A0A4Q7YXD6</accession>
<dbReference type="Proteomes" id="UP000292958">
    <property type="component" value="Unassembled WGS sequence"/>
</dbReference>
<dbReference type="PROSITE" id="PS51387">
    <property type="entry name" value="FAD_PCMH"/>
    <property type="match status" value="1"/>
</dbReference>
<feature type="domain" description="FAD-binding PCMH-type" evidence="3">
    <location>
        <begin position="25"/>
        <end position="205"/>
    </location>
</feature>
<evidence type="ECO:0000313" key="5">
    <source>
        <dbReference type="Proteomes" id="UP000292958"/>
    </source>
</evidence>
<keyword evidence="1" id="KW-0285">Flavoprotein</keyword>
<keyword evidence="5" id="KW-1185">Reference proteome</keyword>
<dbReference type="Pfam" id="PF01565">
    <property type="entry name" value="FAD_binding_4"/>
    <property type="match status" value="1"/>
</dbReference>
<dbReference type="AlphaFoldDB" id="A0A4Q7YXD6"/>
<evidence type="ECO:0000256" key="1">
    <source>
        <dbReference type="ARBA" id="ARBA00022630"/>
    </source>
</evidence>
<name>A0A4Q7YXD6_9BACT</name>
<dbReference type="InterPro" id="IPR016166">
    <property type="entry name" value="FAD-bd_PCMH"/>
</dbReference>
<dbReference type="InterPro" id="IPR016164">
    <property type="entry name" value="FAD-linked_Oxase-like_C"/>
</dbReference>
<evidence type="ECO:0000313" key="4">
    <source>
        <dbReference type="EMBL" id="RZU42388.1"/>
    </source>
</evidence>
<dbReference type="SUPFAM" id="SSF55103">
    <property type="entry name" value="FAD-linked oxidases, C-terminal domain"/>
    <property type="match status" value="2"/>
</dbReference>
<dbReference type="GO" id="GO:0003824">
    <property type="term" value="F:catalytic activity"/>
    <property type="evidence" value="ECO:0007669"/>
    <property type="project" value="InterPro"/>
</dbReference>
<evidence type="ECO:0000259" key="3">
    <source>
        <dbReference type="PROSITE" id="PS51387"/>
    </source>
</evidence>
<evidence type="ECO:0000256" key="2">
    <source>
        <dbReference type="ARBA" id="ARBA00022827"/>
    </source>
</evidence>
<dbReference type="SUPFAM" id="SSF56176">
    <property type="entry name" value="FAD-binding/transporter-associated domain-like"/>
    <property type="match status" value="1"/>
</dbReference>
<dbReference type="PANTHER" id="PTHR11748:SF103">
    <property type="entry name" value="GLYCOLATE OXIDASE SUBUNIT GLCE"/>
    <property type="match status" value="1"/>
</dbReference>
<reference evidence="4 5" key="1">
    <citation type="submission" date="2019-02" db="EMBL/GenBank/DDBJ databases">
        <title>Genomic Encyclopedia of Archaeal and Bacterial Type Strains, Phase II (KMG-II): from individual species to whole genera.</title>
        <authorList>
            <person name="Goeker M."/>
        </authorList>
    </citation>
    <scope>NUCLEOTIDE SEQUENCE [LARGE SCALE GENOMIC DNA]</scope>
    <source>
        <strain evidence="4 5">DSM 18101</strain>
    </source>
</reference>
<sequence length="406" mass="43369">MTSASNAALHAAAEHLARVVGGEFVSSAVDGVIHVLPSNTQQVSTILEYATKNGLTVDPRGGGTKQHWGKGTAPHIRLYLSRLDKVLDHPWQDLTCTVQAGCIWFLLQQNLAKHGQFVALDPLFGERATVGGILATNDSGALRHRYGSLRDLVIGMTLVLSDGTIARTGGKVVKNVAGYDLCKLLTGSMGTLAIITEANFRLHPLPQYSRTFTVAASHSAGLASLLAAIRGSHLLVQSLQLRRNKTEARLDICLSSHTAAHQDILLEGMVRGEGLALKEANEASCFEREALFADGSTFIRASTLPTNACVFTDELQRIAPKIDVVSVSQGIGLHDISLRGSPDEITIAISRIRANQEVAAAVLQSGPDVDARSFTIPTPVMSVMQAIKRNFDPKGVLGPGKFFVNA</sequence>
<proteinExistence type="predicted"/>
<dbReference type="OrthoDB" id="9767256at2"/>
<dbReference type="InterPro" id="IPR006094">
    <property type="entry name" value="Oxid_FAD_bind_N"/>
</dbReference>
<organism evidence="4 5">
    <name type="scientific">Edaphobacter modestus</name>
    <dbReference type="NCBI Taxonomy" id="388466"/>
    <lineage>
        <taxon>Bacteria</taxon>
        <taxon>Pseudomonadati</taxon>
        <taxon>Acidobacteriota</taxon>
        <taxon>Terriglobia</taxon>
        <taxon>Terriglobales</taxon>
        <taxon>Acidobacteriaceae</taxon>
        <taxon>Edaphobacter</taxon>
    </lineage>
</organism>
<dbReference type="InterPro" id="IPR016169">
    <property type="entry name" value="FAD-bd_PCMH_sub2"/>
</dbReference>
<dbReference type="RefSeq" id="WP_130420157.1">
    <property type="nucleotide sequence ID" value="NZ_SHKW01000001.1"/>
</dbReference>
<protein>
    <submittedName>
        <fullName evidence="4">Glycolate oxidase FAD binding subunit</fullName>
    </submittedName>
</protein>
<dbReference type="EMBL" id="SHKW01000001">
    <property type="protein sequence ID" value="RZU42388.1"/>
    <property type="molecule type" value="Genomic_DNA"/>
</dbReference>
<keyword evidence="2" id="KW-0274">FAD</keyword>
<dbReference type="PANTHER" id="PTHR11748">
    <property type="entry name" value="D-LACTATE DEHYDROGENASE"/>
    <property type="match status" value="1"/>
</dbReference>
<dbReference type="Gene3D" id="3.30.465.10">
    <property type="match status" value="1"/>
</dbReference>
<dbReference type="GO" id="GO:0071949">
    <property type="term" value="F:FAD binding"/>
    <property type="evidence" value="ECO:0007669"/>
    <property type="project" value="InterPro"/>
</dbReference>
<dbReference type="InterPro" id="IPR036318">
    <property type="entry name" value="FAD-bd_PCMH-like_sf"/>
</dbReference>
<gene>
    <name evidence="4" type="ORF">BDD14_3957</name>
</gene>